<comment type="similarity">
    <text evidence="1 8">Belongs to the DNA repair enzymes AP/ExoA family.</text>
</comment>
<feature type="active site" description="Proton acceptor" evidence="5">
    <location>
        <position position="394"/>
    </location>
</feature>
<dbReference type="NCBIfam" id="TIGR00195">
    <property type="entry name" value="exoDNase_III"/>
    <property type="match status" value="1"/>
</dbReference>
<dbReference type="EMBL" id="MBFT01000679">
    <property type="protein sequence ID" value="PVU87902.1"/>
    <property type="molecule type" value="Genomic_DNA"/>
</dbReference>
<feature type="compositionally biased region" description="Basic and acidic residues" evidence="9">
    <location>
        <begin position="35"/>
        <end position="80"/>
    </location>
</feature>
<keyword evidence="2 6" id="KW-0479">Metal-binding</keyword>
<dbReference type="PROSITE" id="PS00726">
    <property type="entry name" value="AP_NUCLEASE_F1_1"/>
    <property type="match status" value="1"/>
</dbReference>
<feature type="binding site" evidence="6">
    <location>
        <position position="295"/>
    </location>
    <ligand>
        <name>Mg(2+)</name>
        <dbReference type="ChEBI" id="CHEBI:18420"/>
        <label>1</label>
    </ligand>
</feature>
<feature type="site" description="Transition state stabilizer" evidence="7">
    <location>
        <position position="297"/>
    </location>
</feature>
<sequence length="404" mass="46338">MTEARRSTRIKSKQDAPKEVVVTTKRKSSIKKSIKSKDEENTIEKVKKTKKAKTDDLDKKIEEEPREAGEQLKETEKEIKEADEEPKETKKVDEKPNEEIKVEPKKNGKYPTNSKMPESYVFITGKPDNTLKLVSYNVNSLSASLKKGFKEYIKAEDPDILCIQETKLNDPMAFLFPASLYETQIWNNCTARKGYSGTAIFSKIKPLQVSKKIGYPEFEKEGRVITLEFEKFYLVACYVPNSGQKLERLESRQKWDEILNQHIKKLETVGLEKPDSQKDENSNCGSGKPVILTGDLNVSHKPVDLARPETNARSAGYTIEERTGFDKILEGRVDTFRKLNPDERIGGYSYYGYRFNSREKLIGWRLDYFVVSESILDKVVSSFVRSECYGASDHVPIVMYLQDF</sequence>
<evidence type="ECO:0000259" key="10">
    <source>
        <dbReference type="Pfam" id="PF03372"/>
    </source>
</evidence>
<dbReference type="STRING" id="61424.A0A2T9Y6E4"/>
<evidence type="ECO:0000256" key="1">
    <source>
        <dbReference type="ARBA" id="ARBA00007092"/>
    </source>
</evidence>
<dbReference type="Proteomes" id="UP000245699">
    <property type="component" value="Unassembled WGS sequence"/>
</dbReference>
<dbReference type="GO" id="GO:0008311">
    <property type="term" value="F:double-stranded DNA 3'-5' DNA exonuclease activity"/>
    <property type="evidence" value="ECO:0007669"/>
    <property type="project" value="TreeGrafter"/>
</dbReference>
<feature type="site" description="Interaction with DNA substrate" evidence="7">
    <location>
        <position position="394"/>
    </location>
</feature>
<feature type="binding site" evidence="6">
    <location>
        <position position="393"/>
    </location>
    <ligand>
        <name>Mg(2+)</name>
        <dbReference type="ChEBI" id="CHEBI:18420"/>
        <label>1</label>
    </ligand>
</feature>
<keyword evidence="8" id="KW-0234">DNA repair</keyword>
<comment type="caution">
    <text evidence="11">The sequence shown here is derived from an EMBL/GenBank/DDBJ whole genome shotgun (WGS) entry which is preliminary data.</text>
</comment>
<dbReference type="PANTHER" id="PTHR22748:SF6">
    <property type="entry name" value="DNA-(APURINIC OR APYRIMIDINIC SITE) ENDONUCLEASE"/>
    <property type="match status" value="1"/>
</dbReference>
<name>A0A2T9Y6E4_9FUNG</name>
<evidence type="ECO:0000313" key="12">
    <source>
        <dbReference type="Proteomes" id="UP000245699"/>
    </source>
</evidence>
<evidence type="ECO:0000313" key="11">
    <source>
        <dbReference type="EMBL" id="PVU87902.1"/>
    </source>
</evidence>
<dbReference type="GO" id="GO:0003906">
    <property type="term" value="F:DNA-(apurinic or apyrimidinic site) endonuclease activity"/>
    <property type="evidence" value="ECO:0007669"/>
    <property type="project" value="TreeGrafter"/>
</dbReference>
<dbReference type="Gene3D" id="3.60.10.10">
    <property type="entry name" value="Endonuclease/exonuclease/phosphatase"/>
    <property type="match status" value="1"/>
</dbReference>
<accession>A0A2T9Y6E4</accession>
<dbReference type="InterPro" id="IPR004808">
    <property type="entry name" value="AP_endonuc_1"/>
</dbReference>
<proteinExistence type="inferred from homology"/>
<evidence type="ECO:0000256" key="7">
    <source>
        <dbReference type="PIRSR" id="PIRSR604808-3"/>
    </source>
</evidence>
<evidence type="ECO:0000256" key="5">
    <source>
        <dbReference type="PIRSR" id="PIRSR604808-1"/>
    </source>
</evidence>
<evidence type="ECO:0000256" key="3">
    <source>
        <dbReference type="ARBA" id="ARBA00022801"/>
    </source>
</evidence>
<comment type="cofactor">
    <cofactor evidence="6 8">
        <name>Mg(2+)</name>
        <dbReference type="ChEBI" id="CHEBI:18420"/>
    </cofactor>
    <cofactor evidence="6 8">
        <name>Mn(2+)</name>
        <dbReference type="ChEBI" id="CHEBI:29035"/>
    </cofactor>
    <text evidence="6 8">Probably binds two magnesium or manganese ions per subunit.</text>
</comment>
<feature type="domain" description="Endonuclease/exonuclease/phosphatase" evidence="10">
    <location>
        <begin position="134"/>
        <end position="394"/>
    </location>
</feature>
<evidence type="ECO:0000256" key="2">
    <source>
        <dbReference type="ARBA" id="ARBA00022723"/>
    </source>
</evidence>
<evidence type="ECO:0000256" key="4">
    <source>
        <dbReference type="ARBA" id="ARBA00022842"/>
    </source>
</evidence>
<feature type="binding site" evidence="6">
    <location>
        <position position="297"/>
    </location>
    <ligand>
        <name>Mg(2+)</name>
        <dbReference type="ChEBI" id="CHEBI:18420"/>
        <label>1</label>
    </ligand>
</feature>
<feature type="region of interest" description="Disordered" evidence="9">
    <location>
        <begin position="1"/>
        <end position="111"/>
    </location>
</feature>
<feature type="binding site" evidence="6">
    <location>
        <position position="137"/>
    </location>
    <ligand>
        <name>Mg(2+)</name>
        <dbReference type="ChEBI" id="CHEBI:18420"/>
        <label>1</label>
    </ligand>
</feature>
<dbReference type="GO" id="GO:0008081">
    <property type="term" value="F:phosphoric diester hydrolase activity"/>
    <property type="evidence" value="ECO:0007669"/>
    <property type="project" value="TreeGrafter"/>
</dbReference>
<protein>
    <recommendedName>
        <fullName evidence="8">DNA-(apurinic or apyrimidinic site) endonuclease</fullName>
        <ecNumber evidence="8">3.1.-.-</ecNumber>
    </recommendedName>
</protein>
<feature type="compositionally biased region" description="Basic and acidic residues" evidence="9">
    <location>
        <begin position="1"/>
        <end position="18"/>
    </location>
</feature>
<dbReference type="OrthoDB" id="498125at2759"/>
<keyword evidence="8" id="KW-0227">DNA damage</keyword>
<feature type="site" description="Important for catalytic activity" evidence="7">
    <location>
        <position position="367"/>
    </location>
</feature>
<dbReference type="PANTHER" id="PTHR22748">
    <property type="entry name" value="AP ENDONUCLEASE"/>
    <property type="match status" value="1"/>
</dbReference>
<dbReference type="AlphaFoldDB" id="A0A2T9Y6E4"/>
<gene>
    <name evidence="11" type="ORF">BB559_005815</name>
</gene>
<dbReference type="InterPro" id="IPR005135">
    <property type="entry name" value="Endo/exonuclease/phosphatase"/>
</dbReference>
<dbReference type="InterPro" id="IPR020847">
    <property type="entry name" value="AP_endonuclease_F1_BS"/>
</dbReference>
<dbReference type="CDD" id="cd09087">
    <property type="entry name" value="Ape1-like_AP-endo"/>
    <property type="match status" value="1"/>
</dbReference>
<dbReference type="GO" id="GO:0006284">
    <property type="term" value="P:base-excision repair"/>
    <property type="evidence" value="ECO:0007669"/>
    <property type="project" value="TreeGrafter"/>
</dbReference>
<organism evidence="11 12">
    <name type="scientific">Furculomyces boomerangus</name>
    <dbReference type="NCBI Taxonomy" id="61424"/>
    <lineage>
        <taxon>Eukaryota</taxon>
        <taxon>Fungi</taxon>
        <taxon>Fungi incertae sedis</taxon>
        <taxon>Zoopagomycota</taxon>
        <taxon>Kickxellomycotina</taxon>
        <taxon>Harpellomycetes</taxon>
        <taxon>Harpellales</taxon>
        <taxon>Harpellaceae</taxon>
        <taxon>Furculomyces</taxon>
    </lineage>
</organism>
<dbReference type="InterPro" id="IPR036691">
    <property type="entry name" value="Endo/exonu/phosph_ase_sf"/>
</dbReference>
<evidence type="ECO:0000256" key="6">
    <source>
        <dbReference type="PIRSR" id="PIRSR604808-2"/>
    </source>
</evidence>
<feature type="active site" description="Proton donor/acceptor" evidence="5">
    <location>
        <position position="295"/>
    </location>
</feature>
<keyword evidence="3" id="KW-0378">Hydrolase</keyword>
<dbReference type="SUPFAM" id="SSF56219">
    <property type="entry name" value="DNase I-like"/>
    <property type="match status" value="1"/>
</dbReference>
<feature type="active site" evidence="5">
    <location>
        <position position="238"/>
    </location>
</feature>
<keyword evidence="12" id="KW-1185">Reference proteome</keyword>
<dbReference type="Pfam" id="PF03372">
    <property type="entry name" value="Exo_endo_phos"/>
    <property type="match status" value="1"/>
</dbReference>
<evidence type="ECO:0000256" key="9">
    <source>
        <dbReference type="SAM" id="MobiDB-lite"/>
    </source>
</evidence>
<feature type="binding site" evidence="6">
    <location>
        <position position="394"/>
    </location>
    <ligand>
        <name>Mg(2+)</name>
        <dbReference type="ChEBI" id="CHEBI:18420"/>
        <label>1</label>
    </ligand>
</feature>
<dbReference type="GO" id="GO:0005634">
    <property type="term" value="C:nucleus"/>
    <property type="evidence" value="ECO:0007669"/>
    <property type="project" value="TreeGrafter"/>
</dbReference>
<dbReference type="PROSITE" id="PS51435">
    <property type="entry name" value="AP_NUCLEASE_F1_4"/>
    <property type="match status" value="1"/>
</dbReference>
<feature type="compositionally biased region" description="Basic and acidic residues" evidence="9">
    <location>
        <begin position="87"/>
        <end position="106"/>
    </location>
</feature>
<evidence type="ECO:0000256" key="8">
    <source>
        <dbReference type="RuleBase" id="RU362131"/>
    </source>
</evidence>
<feature type="compositionally biased region" description="Basic residues" evidence="9">
    <location>
        <begin position="24"/>
        <end position="34"/>
    </location>
</feature>
<keyword evidence="6" id="KW-0464">Manganese</keyword>
<dbReference type="NCBIfam" id="TIGR00633">
    <property type="entry name" value="xth"/>
    <property type="match status" value="1"/>
</dbReference>
<feature type="binding site" evidence="6">
    <location>
        <position position="165"/>
    </location>
    <ligand>
        <name>Mg(2+)</name>
        <dbReference type="ChEBI" id="CHEBI:18420"/>
        <label>1</label>
    </ligand>
</feature>
<dbReference type="GO" id="GO:0003677">
    <property type="term" value="F:DNA binding"/>
    <property type="evidence" value="ECO:0007669"/>
    <property type="project" value="InterPro"/>
</dbReference>
<keyword evidence="4 6" id="KW-0460">Magnesium</keyword>
<reference evidence="11 12" key="1">
    <citation type="journal article" date="2018" name="MBio">
        <title>Comparative Genomics Reveals the Core Gene Toolbox for the Fungus-Insect Symbiosis.</title>
        <authorList>
            <person name="Wang Y."/>
            <person name="Stata M."/>
            <person name="Wang W."/>
            <person name="Stajich J.E."/>
            <person name="White M.M."/>
            <person name="Moncalvo J.M."/>
        </authorList>
    </citation>
    <scope>NUCLEOTIDE SEQUENCE [LARGE SCALE GENOMIC DNA]</scope>
    <source>
        <strain evidence="11 12">AUS-77-4</strain>
    </source>
</reference>
<dbReference type="GO" id="GO:0046872">
    <property type="term" value="F:metal ion binding"/>
    <property type="evidence" value="ECO:0007669"/>
    <property type="project" value="UniProtKB-KW"/>
</dbReference>
<dbReference type="EC" id="3.1.-.-" evidence="8"/>